<feature type="compositionally biased region" description="Basic and acidic residues" evidence="1">
    <location>
        <begin position="149"/>
        <end position="163"/>
    </location>
</feature>
<name>A0ABN9SYB9_9DINO</name>
<feature type="compositionally biased region" description="Low complexity" evidence="1">
    <location>
        <begin position="169"/>
        <end position="185"/>
    </location>
</feature>
<comment type="caution">
    <text evidence="2">The sequence shown here is derived from an EMBL/GenBank/DDBJ whole genome shotgun (WGS) entry which is preliminary data.</text>
</comment>
<dbReference type="Proteomes" id="UP001189429">
    <property type="component" value="Unassembled WGS sequence"/>
</dbReference>
<reference evidence="2" key="1">
    <citation type="submission" date="2023-10" db="EMBL/GenBank/DDBJ databases">
        <authorList>
            <person name="Chen Y."/>
            <person name="Shah S."/>
            <person name="Dougan E. K."/>
            <person name="Thang M."/>
            <person name="Chan C."/>
        </authorList>
    </citation>
    <scope>NUCLEOTIDE SEQUENCE [LARGE SCALE GENOMIC DNA]</scope>
</reference>
<accession>A0ABN9SYB9</accession>
<feature type="region of interest" description="Disordered" evidence="1">
    <location>
        <begin position="125"/>
        <end position="203"/>
    </location>
</feature>
<gene>
    <name evidence="2" type="ORF">PCOR1329_LOCUS33748</name>
</gene>
<evidence type="ECO:0000256" key="1">
    <source>
        <dbReference type="SAM" id="MobiDB-lite"/>
    </source>
</evidence>
<sequence>RGLGSEDIVATLAGVPRESLAADHWEDSVEHYSRCRVVRRAHATMLNLTGEWFLPWWLGVHKDQSNDQLLALGTIGAYAACRVTNTARHQGGFTASDGERALQQSIREAVGGHVKSESFLAEENVAESIPTQAPAPPQAAPAASAAPELESKAQTKPSVDRAAESYNSEGKTAKAAAAEAGEAAGDPTPCPERTCTTYSWHLE</sequence>
<feature type="non-terminal residue" evidence="2">
    <location>
        <position position="203"/>
    </location>
</feature>
<dbReference type="EMBL" id="CAUYUJ010014165">
    <property type="protein sequence ID" value="CAK0837603.1"/>
    <property type="molecule type" value="Genomic_DNA"/>
</dbReference>
<proteinExistence type="predicted"/>
<organism evidence="2 3">
    <name type="scientific">Prorocentrum cordatum</name>
    <dbReference type="NCBI Taxonomy" id="2364126"/>
    <lineage>
        <taxon>Eukaryota</taxon>
        <taxon>Sar</taxon>
        <taxon>Alveolata</taxon>
        <taxon>Dinophyceae</taxon>
        <taxon>Prorocentrales</taxon>
        <taxon>Prorocentraceae</taxon>
        <taxon>Prorocentrum</taxon>
    </lineage>
</organism>
<evidence type="ECO:0000313" key="2">
    <source>
        <dbReference type="EMBL" id="CAK0837603.1"/>
    </source>
</evidence>
<evidence type="ECO:0000313" key="3">
    <source>
        <dbReference type="Proteomes" id="UP001189429"/>
    </source>
</evidence>
<feature type="non-terminal residue" evidence="2">
    <location>
        <position position="1"/>
    </location>
</feature>
<protein>
    <submittedName>
        <fullName evidence="2">Uncharacterized protein</fullName>
    </submittedName>
</protein>
<feature type="compositionally biased region" description="Polar residues" evidence="1">
    <location>
        <begin position="194"/>
        <end position="203"/>
    </location>
</feature>
<keyword evidence="3" id="KW-1185">Reference proteome</keyword>